<dbReference type="EMBL" id="QNRR01000002">
    <property type="protein sequence ID" value="RBP46032.1"/>
    <property type="molecule type" value="Genomic_DNA"/>
</dbReference>
<dbReference type="GO" id="GO:0015288">
    <property type="term" value="F:porin activity"/>
    <property type="evidence" value="ECO:0007669"/>
    <property type="project" value="TreeGrafter"/>
</dbReference>
<comment type="caution">
    <text evidence="9">The sequence shown here is derived from an EMBL/GenBank/DDBJ whole genome shotgun (WGS) entry which is preliminary data.</text>
</comment>
<gene>
    <name evidence="9" type="ORF">DES53_102418</name>
</gene>
<reference evidence="9 10" key="1">
    <citation type="submission" date="2018-06" db="EMBL/GenBank/DDBJ databases">
        <title>Genomic Encyclopedia of Type Strains, Phase IV (KMG-IV): sequencing the most valuable type-strain genomes for metagenomic binning, comparative biology and taxonomic classification.</title>
        <authorList>
            <person name="Goeker M."/>
        </authorList>
    </citation>
    <scope>NUCLEOTIDE SEQUENCE [LARGE SCALE GENOMIC DNA]</scope>
    <source>
        <strain evidence="9 10">DSM 25532</strain>
    </source>
</reference>
<dbReference type="Gene3D" id="1.20.1600.10">
    <property type="entry name" value="Outer membrane efflux proteins (OEP)"/>
    <property type="match status" value="1"/>
</dbReference>
<evidence type="ECO:0000256" key="7">
    <source>
        <dbReference type="ARBA" id="ARBA00023237"/>
    </source>
</evidence>
<dbReference type="GO" id="GO:0009279">
    <property type="term" value="C:cell outer membrane"/>
    <property type="evidence" value="ECO:0007669"/>
    <property type="project" value="UniProtKB-SubCell"/>
</dbReference>
<evidence type="ECO:0000256" key="3">
    <source>
        <dbReference type="ARBA" id="ARBA00022448"/>
    </source>
</evidence>
<evidence type="ECO:0000256" key="8">
    <source>
        <dbReference type="SAM" id="MobiDB-lite"/>
    </source>
</evidence>
<dbReference type="InterPro" id="IPR003423">
    <property type="entry name" value="OMP_efflux"/>
</dbReference>
<accession>A0A366HQU5</accession>
<dbReference type="Proteomes" id="UP000253426">
    <property type="component" value="Unassembled WGS sequence"/>
</dbReference>
<evidence type="ECO:0000256" key="1">
    <source>
        <dbReference type="ARBA" id="ARBA00004442"/>
    </source>
</evidence>
<comment type="subcellular location">
    <subcellularLocation>
        <location evidence="1">Cell outer membrane</location>
    </subcellularLocation>
</comment>
<feature type="region of interest" description="Disordered" evidence="8">
    <location>
        <begin position="432"/>
        <end position="468"/>
    </location>
</feature>
<keyword evidence="4" id="KW-1134">Transmembrane beta strand</keyword>
<dbReference type="GO" id="GO:0015562">
    <property type="term" value="F:efflux transmembrane transporter activity"/>
    <property type="evidence" value="ECO:0007669"/>
    <property type="project" value="InterPro"/>
</dbReference>
<evidence type="ECO:0000256" key="6">
    <source>
        <dbReference type="ARBA" id="ARBA00023136"/>
    </source>
</evidence>
<keyword evidence="5" id="KW-0812">Transmembrane</keyword>
<sequence length="468" mass="52011">MVFITGTCMAFLATARAGEGGGAASRGSVNLKDAITKALAHDPTVRKVFADVIQADGFAKEMRADMRPQVFLEASAGAERRDRSSDGFLASDEWLFSRSASLVGRQLLWSNNYFSNRYKDAQQRREATLMLEKQQRELTAYAVTGVFLDIIHARRQIMYAENNVAEHSRVLGLAKERAEAAGTQADVDLSDARYNLALNLVRERRLALKQAEAKYLRLVGEPVPNTLAMPRVPSVKSFASLDFHKNWHYKATLHQHTAATLQKDALKGKYAPRFYLEGRGTVGQDVDGIEGRDNSASAMIVMSWDLIDGGRRKAEIQQASADIERQEAITQEVYETIRQDAAAHWADYTSAGYRLDLLRKYSKSLKGTVGLYREQFDLGTRPLLSMLDIQNEVTSANIRIAEEERDQAKLGYSLLYFTSGLITYAAGAEHIATPREPDGSPPARSMGDRVPQSVELANTRPLGQRNSK</sequence>
<evidence type="ECO:0000256" key="4">
    <source>
        <dbReference type="ARBA" id="ARBA00022452"/>
    </source>
</evidence>
<name>A0A366HQU5_9BACT</name>
<keyword evidence="3" id="KW-0813">Transport</keyword>
<evidence type="ECO:0000313" key="10">
    <source>
        <dbReference type="Proteomes" id="UP000253426"/>
    </source>
</evidence>
<protein>
    <submittedName>
        <fullName evidence="9">Outer membrane protein TolC</fullName>
    </submittedName>
</protein>
<dbReference type="Pfam" id="PF02321">
    <property type="entry name" value="OEP"/>
    <property type="match status" value="2"/>
</dbReference>
<keyword evidence="7" id="KW-0998">Cell outer membrane</keyword>
<comment type="similarity">
    <text evidence="2">Belongs to the outer membrane factor (OMF) (TC 1.B.17) family.</text>
</comment>
<keyword evidence="10" id="KW-1185">Reference proteome</keyword>
<dbReference type="InterPro" id="IPR051906">
    <property type="entry name" value="TolC-like"/>
</dbReference>
<evidence type="ECO:0000256" key="5">
    <source>
        <dbReference type="ARBA" id="ARBA00022692"/>
    </source>
</evidence>
<dbReference type="GO" id="GO:1990281">
    <property type="term" value="C:efflux pump complex"/>
    <property type="evidence" value="ECO:0007669"/>
    <property type="project" value="TreeGrafter"/>
</dbReference>
<dbReference type="SUPFAM" id="SSF56954">
    <property type="entry name" value="Outer membrane efflux proteins (OEP)"/>
    <property type="match status" value="1"/>
</dbReference>
<proteinExistence type="inferred from homology"/>
<keyword evidence="6" id="KW-0472">Membrane</keyword>
<dbReference type="AlphaFoldDB" id="A0A366HQU5"/>
<dbReference type="PANTHER" id="PTHR30026:SF22">
    <property type="entry name" value="OUTER MEMBRANE EFFLUX PROTEIN"/>
    <property type="match status" value="1"/>
</dbReference>
<dbReference type="PANTHER" id="PTHR30026">
    <property type="entry name" value="OUTER MEMBRANE PROTEIN TOLC"/>
    <property type="match status" value="1"/>
</dbReference>
<evidence type="ECO:0000256" key="2">
    <source>
        <dbReference type="ARBA" id="ARBA00007613"/>
    </source>
</evidence>
<evidence type="ECO:0000313" key="9">
    <source>
        <dbReference type="EMBL" id="RBP46032.1"/>
    </source>
</evidence>
<organism evidence="9 10">
    <name type="scientific">Roseimicrobium gellanilyticum</name>
    <dbReference type="NCBI Taxonomy" id="748857"/>
    <lineage>
        <taxon>Bacteria</taxon>
        <taxon>Pseudomonadati</taxon>
        <taxon>Verrucomicrobiota</taxon>
        <taxon>Verrucomicrobiia</taxon>
        <taxon>Verrucomicrobiales</taxon>
        <taxon>Verrucomicrobiaceae</taxon>
        <taxon>Roseimicrobium</taxon>
    </lineage>
</organism>